<dbReference type="InterPro" id="IPR001303">
    <property type="entry name" value="Aldolase_II/adducin_N"/>
</dbReference>
<name>A0A0M2R4Y7_9PROT</name>
<dbReference type="EMBL" id="LANI01000017">
    <property type="protein sequence ID" value="KKJ76711.1"/>
    <property type="molecule type" value="Genomic_DNA"/>
</dbReference>
<gene>
    <name evidence="4" type="ORF">WH95_11265</name>
</gene>
<dbReference type="GO" id="GO:0016832">
    <property type="term" value="F:aldehyde-lyase activity"/>
    <property type="evidence" value="ECO:0007669"/>
    <property type="project" value="TreeGrafter"/>
</dbReference>
<dbReference type="GO" id="GO:0019323">
    <property type="term" value="P:pentose catabolic process"/>
    <property type="evidence" value="ECO:0007669"/>
    <property type="project" value="TreeGrafter"/>
</dbReference>
<keyword evidence="1" id="KW-0479">Metal-binding</keyword>
<comment type="caution">
    <text evidence="4">The sequence shown here is derived from an EMBL/GenBank/DDBJ whole genome shotgun (WGS) entry which is preliminary data.</text>
</comment>
<sequence length="224" mass="24787">MKFIELRRDLIHTVLEMNRMGINQGTSGNAAVRVEDGFLITPSGMAYEDITPADIVLKRMDGTYESPNGLRKPSSEWRFHEDIFDDRPDVGAIVHTHGKAVMTIACMQKDIPPFHYMIGLMGGDTIRCAPYQTFATKELSVVAVEALKDRKACLLANHGQIALGNSLKQALSMAMEVETLCDVYWRTLVAGGPTILNKNQMDKALQKFNKGYGSAKAFVTSESK</sequence>
<dbReference type="GO" id="GO:0005829">
    <property type="term" value="C:cytosol"/>
    <property type="evidence" value="ECO:0007669"/>
    <property type="project" value="TreeGrafter"/>
</dbReference>
<dbReference type="RefSeq" id="WP_046507069.1">
    <property type="nucleotide sequence ID" value="NZ_LANI01000017.1"/>
</dbReference>
<evidence type="ECO:0000256" key="2">
    <source>
        <dbReference type="ARBA" id="ARBA00023239"/>
    </source>
</evidence>
<dbReference type="InterPro" id="IPR050197">
    <property type="entry name" value="Aldolase_class_II_sugar_metab"/>
</dbReference>
<protein>
    <submittedName>
        <fullName evidence="4">Fuculose phosphate aldolase</fullName>
    </submittedName>
</protein>
<feature type="domain" description="Class II aldolase/adducin N-terminal" evidence="3">
    <location>
        <begin position="8"/>
        <end position="185"/>
    </location>
</feature>
<dbReference type="InterPro" id="IPR036409">
    <property type="entry name" value="Aldolase_II/adducin_N_sf"/>
</dbReference>
<reference evidence="4 5" key="1">
    <citation type="submission" date="2015-03" db="EMBL/GenBank/DDBJ databases">
        <title>Genome sequence of Kiloniella sp. P1-1, isolated from the gut microflora of Pacific white shrimp, Penaeus vannamei.</title>
        <authorList>
            <person name="Shao Z."/>
            <person name="Wang L."/>
            <person name="Li X."/>
        </authorList>
    </citation>
    <scope>NUCLEOTIDE SEQUENCE [LARGE SCALE GENOMIC DNA]</scope>
    <source>
        <strain evidence="4 5">P1-1</strain>
    </source>
</reference>
<keyword evidence="2" id="KW-0456">Lyase</keyword>
<dbReference type="Proteomes" id="UP000034491">
    <property type="component" value="Unassembled WGS sequence"/>
</dbReference>
<dbReference type="OrthoDB" id="5291399at2"/>
<evidence type="ECO:0000313" key="5">
    <source>
        <dbReference type="Proteomes" id="UP000034491"/>
    </source>
</evidence>
<dbReference type="Gene3D" id="3.40.225.10">
    <property type="entry name" value="Class II aldolase/adducin N-terminal domain"/>
    <property type="match status" value="1"/>
</dbReference>
<dbReference type="SUPFAM" id="SSF53639">
    <property type="entry name" value="AraD/HMP-PK domain-like"/>
    <property type="match status" value="1"/>
</dbReference>
<evidence type="ECO:0000259" key="3">
    <source>
        <dbReference type="SMART" id="SM01007"/>
    </source>
</evidence>
<evidence type="ECO:0000313" key="4">
    <source>
        <dbReference type="EMBL" id="KKJ76711.1"/>
    </source>
</evidence>
<dbReference type="Pfam" id="PF00596">
    <property type="entry name" value="Aldolase_II"/>
    <property type="match status" value="1"/>
</dbReference>
<dbReference type="AlphaFoldDB" id="A0A0M2R4Y7"/>
<keyword evidence="5" id="KW-1185">Reference proteome</keyword>
<accession>A0A0M2R4Y7</accession>
<organism evidence="4 5">
    <name type="scientific">Kiloniella litopenaei</name>
    <dbReference type="NCBI Taxonomy" id="1549748"/>
    <lineage>
        <taxon>Bacteria</taxon>
        <taxon>Pseudomonadati</taxon>
        <taxon>Pseudomonadota</taxon>
        <taxon>Alphaproteobacteria</taxon>
        <taxon>Rhodospirillales</taxon>
        <taxon>Kiloniellaceae</taxon>
        <taxon>Kiloniella</taxon>
    </lineage>
</organism>
<proteinExistence type="predicted"/>
<dbReference type="PANTHER" id="PTHR22789">
    <property type="entry name" value="FUCULOSE PHOSPHATE ALDOLASE"/>
    <property type="match status" value="1"/>
</dbReference>
<evidence type="ECO:0000256" key="1">
    <source>
        <dbReference type="ARBA" id="ARBA00022723"/>
    </source>
</evidence>
<dbReference type="PANTHER" id="PTHR22789:SF0">
    <property type="entry name" value="3-OXO-TETRONATE 4-PHOSPHATE DECARBOXYLASE-RELATED"/>
    <property type="match status" value="1"/>
</dbReference>
<dbReference type="SMART" id="SM01007">
    <property type="entry name" value="Aldolase_II"/>
    <property type="match status" value="1"/>
</dbReference>
<dbReference type="GO" id="GO:0046872">
    <property type="term" value="F:metal ion binding"/>
    <property type="evidence" value="ECO:0007669"/>
    <property type="project" value="UniProtKB-KW"/>
</dbReference>
<dbReference type="STRING" id="1549748.WH95_11265"/>